<dbReference type="InterPro" id="IPR001138">
    <property type="entry name" value="Zn2Cys6_DnaBD"/>
</dbReference>
<evidence type="ECO:0000313" key="6">
    <source>
        <dbReference type="Proteomes" id="UP000559027"/>
    </source>
</evidence>
<organism evidence="5 6">
    <name type="scientific">Leucocoprinus leucothites</name>
    <dbReference type="NCBI Taxonomy" id="201217"/>
    <lineage>
        <taxon>Eukaryota</taxon>
        <taxon>Fungi</taxon>
        <taxon>Dikarya</taxon>
        <taxon>Basidiomycota</taxon>
        <taxon>Agaricomycotina</taxon>
        <taxon>Agaricomycetes</taxon>
        <taxon>Agaricomycetidae</taxon>
        <taxon>Agaricales</taxon>
        <taxon>Agaricineae</taxon>
        <taxon>Agaricaceae</taxon>
        <taxon>Leucocoprinus</taxon>
    </lineage>
</organism>
<dbReference type="InterPro" id="IPR007219">
    <property type="entry name" value="XnlR_reg_dom"/>
</dbReference>
<keyword evidence="6" id="KW-1185">Reference proteome</keyword>
<dbReference type="CDD" id="cd12148">
    <property type="entry name" value="fungal_TF_MHR"/>
    <property type="match status" value="1"/>
</dbReference>
<dbReference type="PANTHER" id="PTHR46910">
    <property type="entry name" value="TRANSCRIPTION FACTOR PDR1"/>
    <property type="match status" value="1"/>
</dbReference>
<dbReference type="PANTHER" id="PTHR46910:SF38">
    <property type="entry name" value="ZN(2)-C6 FUNGAL-TYPE DOMAIN-CONTAINING PROTEIN"/>
    <property type="match status" value="1"/>
</dbReference>
<keyword evidence="1" id="KW-0479">Metal-binding</keyword>
<evidence type="ECO:0000256" key="1">
    <source>
        <dbReference type="ARBA" id="ARBA00022723"/>
    </source>
</evidence>
<dbReference type="GO" id="GO:0003677">
    <property type="term" value="F:DNA binding"/>
    <property type="evidence" value="ECO:0007669"/>
    <property type="project" value="InterPro"/>
</dbReference>
<proteinExistence type="predicted"/>
<dbReference type="EMBL" id="JAACJO010000012">
    <property type="protein sequence ID" value="KAF5351627.1"/>
    <property type="molecule type" value="Genomic_DNA"/>
</dbReference>
<reference evidence="5 6" key="1">
    <citation type="journal article" date="2020" name="ISME J.">
        <title>Uncovering the hidden diversity of litter-decomposition mechanisms in mushroom-forming fungi.</title>
        <authorList>
            <person name="Floudas D."/>
            <person name="Bentzer J."/>
            <person name="Ahren D."/>
            <person name="Johansson T."/>
            <person name="Persson P."/>
            <person name="Tunlid A."/>
        </authorList>
    </citation>
    <scope>NUCLEOTIDE SEQUENCE [LARGE SCALE GENOMIC DNA]</scope>
    <source>
        <strain evidence="5 6">CBS 146.42</strain>
    </source>
</reference>
<dbReference type="Proteomes" id="UP000559027">
    <property type="component" value="Unassembled WGS sequence"/>
</dbReference>
<evidence type="ECO:0000256" key="2">
    <source>
        <dbReference type="ARBA" id="ARBA00023242"/>
    </source>
</evidence>
<evidence type="ECO:0000313" key="5">
    <source>
        <dbReference type="EMBL" id="KAF5351627.1"/>
    </source>
</evidence>
<evidence type="ECO:0000259" key="4">
    <source>
        <dbReference type="PROSITE" id="PS50048"/>
    </source>
</evidence>
<dbReference type="CDD" id="cd00067">
    <property type="entry name" value="GAL4"/>
    <property type="match status" value="1"/>
</dbReference>
<name>A0A8H5FWT9_9AGAR</name>
<dbReference type="InterPro" id="IPR050987">
    <property type="entry name" value="AtrR-like"/>
</dbReference>
<dbReference type="Pfam" id="PF04082">
    <property type="entry name" value="Fungal_trans"/>
    <property type="match status" value="1"/>
</dbReference>
<keyword evidence="2" id="KW-0539">Nucleus</keyword>
<feature type="compositionally biased region" description="Polar residues" evidence="3">
    <location>
        <begin position="8"/>
        <end position="32"/>
    </location>
</feature>
<dbReference type="SUPFAM" id="SSF57701">
    <property type="entry name" value="Zn2/Cys6 DNA-binding domain"/>
    <property type="match status" value="1"/>
</dbReference>
<dbReference type="OrthoDB" id="4456959at2759"/>
<feature type="region of interest" description="Disordered" evidence="3">
    <location>
        <begin position="1"/>
        <end position="49"/>
    </location>
</feature>
<dbReference type="GO" id="GO:0008270">
    <property type="term" value="F:zinc ion binding"/>
    <property type="evidence" value="ECO:0007669"/>
    <property type="project" value="InterPro"/>
</dbReference>
<dbReference type="InterPro" id="IPR036864">
    <property type="entry name" value="Zn2-C6_fun-type_DNA-bd_sf"/>
</dbReference>
<dbReference type="SMART" id="SM00906">
    <property type="entry name" value="Fungal_trans"/>
    <property type="match status" value="1"/>
</dbReference>
<dbReference type="AlphaFoldDB" id="A0A8H5FWT9"/>
<dbReference type="PROSITE" id="PS50048">
    <property type="entry name" value="ZN2_CY6_FUNGAL_2"/>
    <property type="match status" value="1"/>
</dbReference>
<comment type="caution">
    <text evidence="5">The sequence shown here is derived from an EMBL/GenBank/DDBJ whole genome shotgun (WGS) entry which is preliminary data.</text>
</comment>
<evidence type="ECO:0000256" key="3">
    <source>
        <dbReference type="SAM" id="MobiDB-lite"/>
    </source>
</evidence>
<dbReference type="GO" id="GO:0006351">
    <property type="term" value="P:DNA-templated transcription"/>
    <property type="evidence" value="ECO:0007669"/>
    <property type="project" value="InterPro"/>
</dbReference>
<gene>
    <name evidence="5" type="ORF">D9756_007764</name>
</gene>
<dbReference type="GO" id="GO:0000981">
    <property type="term" value="F:DNA-binding transcription factor activity, RNA polymerase II-specific"/>
    <property type="evidence" value="ECO:0007669"/>
    <property type="project" value="InterPro"/>
</dbReference>
<sequence>MTAPTPPNLGSSIPTSASSMTAVSTPSESGSNKVEESSRSQSSSQAQKKRRIPGACDICKRKKIRCDSGEMPGNRCSNCIQYGLECTHKEVTKTLGSAKGYVESLEGRLEKMDKLLTKLLPGIDLSQEVDRLLEEVDDQDVPLKEEEDDDQNAKLMVGQLAKLDLNPPQNRFFGRSRYSIILIPRFLYLPYLEWTASGYQLIQTALDLKSQYKGTTQNAVTVVELKRRRPEFWDVPPWVSVNPETEDTFPPYTFPPLDLIGSLVEHYFTQINPFLPLLHRPTFQRGIDENLHHSDQYFGAVVLLVCALGSRYSEDPRIFVEGSNSARSAGWKWFEQVKVLRASFFKRASLHELQAYALFVLFSQSSEIPQGCWSQIGMALRLAQEVGAHRRRPQSSHTPTVEEELWKRAFWVLMSIDRMASSSSGRPCGLQDEDFDLDLPIDCDDEYWEHPDASIRFKQPEGKPSSMSFFNCYLSLMDILAYAMRAIYAIKRPKNMFGRVIQRSEQRIIMELDSAMNNWMDSVPQHLRWNPSCENKLFLKQSAALYATYYHLQIFIHRPFIPSPRNRTSVTFPSLAICTNAARSCCHVLESYSRISHLPLPYLQSTLFLVAVVLLLNIWSGKRTGFAPHPKREMEDVQRCLNMLKSCETRWSQAGRYVDILSGLADAGDVTIQNHPSSSSPPSRKRRRLLSNELAHPMTSPTVSSDNTTPAPTIAAPPNFVSPSMSQPLQPLHNAAPPNFSLPIYGTDLGRLPVYGQFNFVDTIAASQQEMARQIQMAFPVSSVLSGHYLSHHQLLQHATLQSQFYNYFQGAMGAASSLPLSDALPPGALFDGQLTGSIYPQTTQAAPSPTAEVPNSDQLEMQGVMQPQSLSGGPLLDNDTMSMWSSAPTSFELDEWRSYISSVNAMTHGSEYTEPDPKAIE</sequence>
<dbReference type="SMART" id="SM00066">
    <property type="entry name" value="GAL4"/>
    <property type="match status" value="1"/>
</dbReference>
<dbReference type="Pfam" id="PF00172">
    <property type="entry name" value="Zn_clus"/>
    <property type="match status" value="1"/>
</dbReference>
<accession>A0A8H5FWT9</accession>
<protein>
    <recommendedName>
        <fullName evidence="4">Zn(2)-C6 fungal-type domain-containing protein</fullName>
    </recommendedName>
</protein>
<dbReference type="PROSITE" id="PS00463">
    <property type="entry name" value="ZN2_CY6_FUNGAL_1"/>
    <property type="match status" value="1"/>
</dbReference>
<feature type="domain" description="Zn(2)-C6 fungal-type" evidence="4">
    <location>
        <begin position="55"/>
        <end position="88"/>
    </location>
</feature>
<dbReference type="Gene3D" id="4.10.240.10">
    <property type="entry name" value="Zn(2)-C6 fungal-type DNA-binding domain"/>
    <property type="match status" value="1"/>
</dbReference>